<evidence type="ECO:0000313" key="1">
    <source>
        <dbReference type="EMBL" id="BAR87831.1"/>
    </source>
</evidence>
<reference evidence="1 2" key="1">
    <citation type="submission" date="2015-05" db="EMBL/GenBank/DDBJ databases">
        <title>Whole genome sequence of Bacillus thuringiensis serovar tolworthi Pasteur Institute Standard strain.</title>
        <authorList>
            <person name="Kanda K."/>
            <person name="Nakashima K."/>
            <person name="Nagano Y."/>
        </authorList>
    </citation>
    <scope>NUCLEOTIDE SEQUENCE [LARGE SCALE GENOMIC DNA]</scope>
    <source>
        <strain evidence="1 2">Pasteur Institute Standard strain</strain>
        <plasmid evidence="2">pKK4 DNA</plasmid>
    </source>
</reference>
<protein>
    <submittedName>
        <fullName evidence="1">Uncharacterized protein</fullName>
    </submittedName>
</protein>
<dbReference type="AlphaFoldDB" id="A0A9W4A1L5"/>
<proteinExistence type="predicted"/>
<dbReference type="RefSeq" id="WP_000277226.1">
    <property type="nucleotide sequence ID" value="NZ_AP014868.1"/>
</dbReference>
<keyword evidence="1" id="KW-0614">Plasmid</keyword>
<geneLocation type="plasmid" evidence="2">
    <name>pKK4 DNA</name>
</geneLocation>
<sequence>MYKLCDIYYMPGTMDGVSYRNTKDVELDLDDGIWNEWAAGRRGFTVVKRLIAFRLVTVFVEYSYYLKDNFSNLDLYKN</sequence>
<organism evidence="1 2">
    <name type="scientific">Bacillus thuringiensis subsp. tolworthi</name>
    <dbReference type="NCBI Taxonomy" id="1442"/>
    <lineage>
        <taxon>Bacteria</taxon>
        <taxon>Bacillati</taxon>
        <taxon>Bacillota</taxon>
        <taxon>Bacilli</taxon>
        <taxon>Bacillales</taxon>
        <taxon>Bacillaceae</taxon>
        <taxon>Bacillus</taxon>
        <taxon>Bacillus cereus group</taxon>
    </lineage>
</organism>
<accession>A0A9W4A1L5</accession>
<name>A0A9W4A1L5_BACTO</name>
<dbReference type="EMBL" id="AP014868">
    <property type="protein sequence ID" value="BAR87831.1"/>
    <property type="molecule type" value="Genomic_DNA"/>
</dbReference>
<evidence type="ECO:0000313" key="2">
    <source>
        <dbReference type="Proteomes" id="UP000055316"/>
    </source>
</evidence>
<dbReference type="GeneID" id="67470544"/>
<dbReference type="Proteomes" id="UP000055316">
    <property type="component" value="Plasmid pKK4"/>
</dbReference>
<gene>
    <name evidence="1" type="ORF">KNN_07098</name>
</gene>